<gene>
    <name evidence="2" type="ORF">AC244_33795</name>
</gene>
<sequence length="114" mass="12302">MARSDRFFLQSIRVRSTGHQPCAAHLSWRSLMRLFAAAAAVVESGSLLVPHLSRRMRDLAAGPKGQATRKVAHDLSDTVGDQQTSDGLHGELAPPRPVRRIIAVPPGNDIADST</sequence>
<protein>
    <submittedName>
        <fullName evidence="2">Uncharacterized protein</fullName>
    </submittedName>
</protein>
<evidence type="ECO:0000256" key="1">
    <source>
        <dbReference type="SAM" id="MobiDB-lite"/>
    </source>
</evidence>
<evidence type="ECO:0000313" key="3">
    <source>
        <dbReference type="Proteomes" id="UP000037425"/>
    </source>
</evidence>
<reference evidence="3" key="1">
    <citation type="submission" date="2015-07" db="EMBL/GenBank/DDBJ databases">
        <title>Whole genome sequence of an Ensifer adhaerens strain isolated from a cave pool in the Wind Cave National Park.</title>
        <authorList>
            <person name="Eng W.W.H."/>
            <person name="Gan H.M."/>
            <person name="Barton H.A."/>
            <person name="Savka M.A."/>
        </authorList>
    </citation>
    <scope>NUCLEOTIDE SEQUENCE [LARGE SCALE GENOMIC DNA]</scope>
    <source>
        <strain evidence="3">SD006</strain>
    </source>
</reference>
<name>A0A0L8BD61_ENSAD</name>
<organism evidence="2 3">
    <name type="scientific">Ensifer adhaerens</name>
    <name type="common">Sinorhizobium morelense</name>
    <dbReference type="NCBI Taxonomy" id="106592"/>
    <lineage>
        <taxon>Bacteria</taxon>
        <taxon>Pseudomonadati</taxon>
        <taxon>Pseudomonadota</taxon>
        <taxon>Alphaproteobacteria</taxon>
        <taxon>Hyphomicrobiales</taxon>
        <taxon>Rhizobiaceae</taxon>
        <taxon>Sinorhizobium/Ensifer group</taxon>
        <taxon>Ensifer</taxon>
    </lineage>
</organism>
<comment type="caution">
    <text evidence="2">The sequence shown here is derived from an EMBL/GenBank/DDBJ whole genome shotgun (WGS) entry which is preliminary data.</text>
</comment>
<dbReference type="Proteomes" id="UP000037425">
    <property type="component" value="Unassembled WGS sequence"/>
</dbReference>
<dbReference type="AlphaFoldDB" id="A0A0L8BD61"/>
<accession>A0A0L8BD61</accession>
<dbReference type="PATRIC" id="fig|106592.7.peg.6477"/>
<proteinExistence type="predicted"/>
<feature type="region of interest" description="Disordered" evidence="1">
    <location>
        <begin position="78"/>
        <end position="114"/>
    </location>
</feature>
<evidence type="ECO:0000313" key="2">
    <source>
        <dbReference type="EMBL" id="KOF12537.1"/>
    </source>
</evidence>
<dbReference type="EMBL" id="LGAP01000051">
    <property type="protein sequence ID" value="KOF12537.1"/>
    <property type="molecule type" value="Genomic_DNA"/>
</dbReference>